<evidence type="ECO:0000313" key="2">
    <source>
        <dbReference type="Proteomes" id="UP000516304"/>
    </source>
</evidence>
<dbReference type="EMBL" id="LR881183">
    <property type="protein sequence ID" value="CAD5245068.1"/>
    <property type="molecule type" value="Genomic_DNA"/>
</dbReference>
<name>A0A7G2DAQ4_9EURY</name>
<reference evidence="1 2" key="1">
    <citation type="submission" date="2020-09" db="EMBL/GenBank/DDBJ databases">
        <authorList>
            <person name="Courtine D."/>
        </authorList>
    </citation>
    <scope>NUCLEOTIDE SEQUENCE [LARGE SCALE GENOMIC DNA]</scope>
    <source>
        <strain evidence="1 2">IRI35c</strain>
    </source>
</reference>
<protein>
    <submittedName>
        <fullName evidence="1">Predicted secreted protein</fullName>
    </submittedName>
</protein>
<dbReference type="RefSeq" id="WP_246454751.1">
    <property type="nucleotide sequence ID" value="NZ_LR881183.1"/>
</dbReference>
<dbReference type="KEGG" id="tcq:TIRI35C_1914"/>
<dbReference type="Proteomes" id="UP000516304">
    <property type="component" value="Chromosome TIRI35C"/>
</dbReference>
<organism evidence="1 2">
    <name type="scientific">Thermococcus camini</name>
    <dbReference type="NCBI Taxonomy" id="2016373"/>
    <lineage>
        <taxon>Archaea</taxon>
        <taxon>Methanobacteriati</taxon>
        <taxon>Methanobacteriota</taxon>
        <taxon>Thermococci</taxon>
        <taxon>Thermococcales</taxon>
        <taxon>Thermococcaceae</taxon>
        <taxon>Thermococcus</taxon>
    </lineage>
</organism>
<keyword evidence="2" id="KW-1185">Reference proteome</keyword>
<proteinExistence type="predicted"/>
<dbReference type="GeneID" id="58919663"/>
<sequence>MKLLIIAPCLLSPFYVYRGPKEKEYETAKLLRELIGELGEDWQVLAYPCPEYELIGWPRAPASREVYERLGMRERAKIIADFIGRVITEERPEKVVFLGVKGSPTCGVFHTSSSDPEGYPYRAMGEFFYLSKEERLKRSKEIVEGQNFRLVKLPGILFEILMARFPEGTYIEFDKDDIEGSIERLRNVLWGSARHRNEGNGARVEGSEESLSGQKR</sequence>
<dbReference type="AlphaFoldDB" id="A0A7G2DAQ4"/>
<evidence type="ECO:0000313" key="1">
    <source>
        <dbReference type="EMBL" id="CAD5245068.1"/>
    </source>
</evidence>
<gene>
    <name evidence="1" type="ORF">TIRI35C_1914</name>
</gene>
<accession>A0A7G2DAQ4</accession>